<dbReference type="InterPro" id="IPR041371">
    <property type="entry name" value="GH92_N"/>
</dbReference>
<feature type="region of interest" description="Disordered" evidence="1">
    <location>
        <begin position="705"/>
        <end position="726"/>
    </location>
</feature>
<comment type="caution">
    <text evidence="4">The sequence shown here is derived from an EMBL/GenBank/DDBJ whole genome shotgun (WGS) entry which is preliminary data.</text>
</comment>
<dbReference type="InterPro" id="IPR005887">
    <property type="entry name" value="GH92_a_mannosidase_put"/>
</dbReference>
<feature type="domain" description="Glycosyl hydrolase family 92 N-terminal" evidence="3">
    <location>
        <begin position="10"/>
        <end position="246"/>
    </location>
</feature>
<dbReference type="GO" id="GO:0006516">
    <property type="term" value="P:glycoprotein catabolic process"/>
    <property type="evidence" value="ECO:0007669"/>
    <property type="project" value="TreeGrafter"/>
</dbReference>
<organism evidence="4 5">
    <name type="scientific">Nocardia pulmonis</name>
    <dbReference type="NCBI Taxonomy" id="2951408"/>
    <lineage>
        <taxon>Bacteria</taxon>
        <taxon>Bacillati</taxon>
        <taxon>Actinomycetota</taxon>
        <taxon>Actinomycetes</taxon>
        <taxon>Mycobacteriales</taxon>
        <taxon>Nocardiaceae</taxon>
        <taxon>Nocardia</taxon>
    </lineage>
</organism>
<dbReference type="GO" id="GO:0016798">
    <property type="term" value="F:hydrolase activity, acting on glycosyl bonds"/>
    <property type="evidence" value="ECO:0007669"/>
    <property type="project" value="UniProtKB-KW"/>
</dbReference>
<dbReference type="EC" id="3.2.1.-" evidence="4"/>
<evidence type="ECO:0000313" key="5">
    <source>
        <dbReference type="Proteomes" id="UP001139157"/>
    </source>
</evidence>
<evidence type="ECO:0000259" key="2">
    <source>
        <dbReference type="Pfam" id="PF07971"/>
    </source>
</evidence>
<proteinExistence type="predicted"/>
<dbReference type="NCBIfam" id="TIGR01180">
    <property type="entry name" value="aman2_put"/>
    <property type="match status" value="1"/>
</dbReference>
<name>A0A9X2IV73_9NOCA</name>
<dbReference type="Proteomes" id="UP001139157">
    <property type="component" value="Unassembled WGS sequence"/>
</dbReference>
<protein>
    <submittedName>
        <fullName evidence="4">GH92 family glycosyl hydrolase</fullName>
        <ecNumber evidence="4">3.2.1.-</ecNumber>
    </submittedName>
</protein>
<dbReference type="GO" id="GO:0005975">
    <property type="term" value="P:carbohydrate metabolic process"/>
    <property type="evidence" value="ECO:0007669"/>
    <property type="project" value="InterPro"/>
</dbReference>
<dbReference type="Gene3D" id="2.70.98.10">
    <property type="match status" value="1"/>
</dbReference>
<evidence type="ECO:0000259" key="3">
    <source>
        <dbReference type="Pfam" id="PF17678"/>
    </source>
</evidence>
<dbReference type="Pfam" id="PF17678">
    <property type="entry name" value="Glyco_hydro_92N"/>
    <property type="match status" value="1"/>
</dbReference>
<gene>
    <name evidence="4" type="ORF">NDR86_08975</name>
</gene>
<accession>A0A9X2IV73</accession>
<dbReference type="InterPro" id="IPR014718">
    <property type="entry name" value="GH-type_carb-bd"/>
</dbReference>
<dbReference type="GO" id="GO:0030246">
    <property type="term" value="F:carbohydrate binding"/>
    <property type="evidence" value="ECO:0007669"/>
    <property type="project" value="InterPro"/>
</dbReference>
<dbReference type="SUPFAM" id="SSF48208">
    <property type="entry name" value="Six-hairpin glycosidases"/>
    <property type="match status" value="1"/>
</dbReference>
<dbReference type="Gene3D" id="3.30.2080.10">
    <property type="entry name" value="GH92 mannosidase domain"/>
    <property type="match status" value="1"/>
</dbReference>
<dbReference type="InterPro" id="IPR008928">
    <property type="entry name" value="6-hairpin_glycosidase_sf"/>
</dbReference>
<dbReference type="Gene3D" id="1.20.1610.10">
    <property type="entry name" value="alpha-1,2-mannosidases domains"/>
    <property type="match status" value="1"/>
</dbReference>
<reference evidence="4" key="1">
    <citation type="submission" date="2022-06" db="EMBL/GenBank/DDBJ databases">
        <title>Novel species in genus nocardia.</title>
        <authorList>
            <person name="Li F."/>
        </authorList>
    </citation>
    <scope>NUCLEOTIDE SEQUENCE</scope>
    <source>
        <strain evidence="4">CDC141</strain>
    </source>
</reference>
<dbReference type="EMBL" id="JAMRXG010000003">
    <property type="protein sequence ID" value="MCM6773602.1"/>
    <property type="molecule type" value="Genomic_DNA"/>
</dbReference>
<dbReference type="RefSeq" id="WP_251910667.1">
    <property type="nucleotide sequence ID" value="NZ_JAMRXG010000003.1"/>
</dbReference>
<dbReference type="Pfam" id="PF07971">
    <property type="entry name" value="Glyco_hydro_92"/>
    <property type="match status" value="1"/>
</dbReference>
<dbReference type="Gene3D" id="1.20.1050.60">
    <property type="entry name" value="alpha-1,2-mannosidase"/>
    <property type="match status" value="1"/>
</dbReference>
<dbReference type="InterPro" id="IPR050883">
    <property type="entry name" value="PNGase"/>
</dbReference>
<dbReference type="InterPro" id="IPR012939">
    <property type="entry name" value="Glyco_hydro_92"/>
</dbReference>
<keyword evidence="5" id="KW-1185">Reference proteome</keyword>
<keyword evidence="4" id="KW-0378">Hydrolase</keyword>
<dbReference type="PANTHER" id="PTHR12143:SF39">
    <property type="entry name" value="SECRETED PROTEIN"/>
    <property type="match status" value="1"/>
</dbReference>
<feature type="domain" description="Glycosyl hydrolase family 92" evidence="2">
    <location>
        <begin position="252"/>
        <end position="705"/>
    </location>
</feature>
<dbReference type="GO" id="GO:0000224">
    <property type="term" value="F:peptide-N4-(N-acetyl-beta-glucosaminyl)asparagine amidase activity"/>
    <property type="evidence" value="ECO:0007669"/>
    <property type="project" value="TreeGrafter"/>
</dbReference>
<dbReference type="AlphaFoldDB" id="A0A9X2IV73"/>
<keyword evidence="4" id="KW-0326">Glycosidase</keyword>
<evidence type="ECO:0000256" key="1">
    <source>
        <dbReference type="SAM" id="MobiDB-lite"/>
    </source>
</evidence>
<sequence>MDTAQDPAAWVDPFYGTRPGDADMGTGGGAGNTFPGADVPFGMVQWSPDTVTPQHGGYYYDDNRIKGFSLTHLSGPGCDTYQDIPFVPLAGEVTASPATEPGRYIATFSHANEHASPGRYDVRLDSGVLVELTATQRSGCGRFGYPADRPATLLVNVSGSVMGVDHAQVRIGPDFVEGSAASGRFCGTPSHYTVYFHARFDRPFRDKGTWSGGSVRRGGTSASGTRCGAYVGFDGGSTVTVRLGLSFVSIEGARANLDAECGTRDFDGIAAAARATWNEWLNRIRVSGGTDDQRRIFYTALYHALLQPNVFSDVDGRYLGFDEQIHTTDPARPIYTNFSGWDVYRGEVQLLALLAPREAADIARSMAVFAREGGAWDRWTVAADYTGVMNGDPYHIIVAAMYAFGATDFDAAEALSLMVEGATMPGRNRKGYEERPGLAEYLRLGYVPQQVSDTLEYTSADFAIAQLAERLGVTTVREAFLKRAQNWRNLFNPATGYLQPRRADGSFVEPFDPADPAGYVEGNGAQYLWMVPYNLGELIASLGGNEAVNARLDTFFTKLNAGTREPYAFLGNEPTMHTPWIYVYTGAAHRTQALVDRVRRELFRAAPENLVGNDDLGQMSAWYVWAALGMYPMYPGRAELVLNSPIFTSATVLRPDGVTITVTAPNAGPGRPYVTGLTVDGRPWTRPWLPESFVHTGGTLEFTLADSPDPSWGAAPQDAPPSFPAP</sequence>
<dbReference type="PANTHER" id="PTHR12143">
    <property type="entry name" value="PEPTIDE N-GLYCANASE PNGASE -RELATED"/>
    <property type="match status" value="1"/>
</dbReference>
<evidence type="ECO:0000313" key="4">
    <source>
        <dbReference type="EMBL" id="MCM6773602.1"/>
    </source>
</evidence>
<dbReference type="GO" id="GO:0005829">
    <property type="term" value="C:cytosol"/>
    <property type="evidence" value="ECO:0007669"/>
    <property type="project" value="TreeGrafter"/>
</dbReference>